<proteinExistence type="predicted"/>
<dbReference type="Gene3D" id="1.10.10.10">
    <property type="entry name" value="Winged helix-like DNA-binding domain superfamily/Winged helix DNA-binding domain"/>
    <property type="match status" value="1"/>
</dbReference>
<evidence type="ECO:0000313" key="6">
    <source>
        <dbReference type="Proteomes" id="UP000190989"/>
    </source>
</evidence>
<dbReference type="AlphaFoldDB" id="A0A1U6HT67"/>
<evidence type="ECO:0000313" key="5">
    <source>
        <dbReference type="EMBL" id="SLJ99012.1"/>
    </source>
</evidence>
<dbReference type="GO" id="GO:0003677">
    <property type="term" value="F:DNA binding"/>
    <property type="evidence" value="ECO:0007669"/>
    <property type="project" value="UniProtKB-KW"/>
</dbReference>
<evidence type="ECO:0000256" key="1">
    <source>
        <dbReference type="ARBA" id="ARBA00023015"/>
    </source>
</evidence>
<dbReference type="GO" id="GO:0003700">
    <property type="term" value="F:DNA-binding transcription factor activity"/>
    <property type="evidence" value="ECO:0007669"/>
    <property type="project" value="InterPro"/>
</dbReference>
<evidence type="ECO:0000256" key="3">
    <source>
        <dbReference type="ARBA" id="ARBA00023163"/>
    </source>
</evidence>
<organism evidence="5 6">
    <name type="scientific">Novosphingobium mathurense</name>
    <dbReference type="NCBI Taxonomy" id="428990"/>
    <lineage>
        <taxon>Bacteria</taxon>
        <taxon>Pseudomonadati</taxon>
        <taxon>Pseudomonadota</taxon>
        <taxon>Alphaproteobacteria</taxon>
        <taxon>Sphingomonadales</taxon>
        <taxon>Sphingomonadaceae</taxon>
        <taxon>Novosphingobium</taxon>
    </lineage>
</organism>
<dbReference type="InterPro" id="IPR008920">
    <property type="entry name" value="TF_FadR/GntR_C"/>
</dbReference>
<evidence type="ECO:0000259" key="4">
    <source>
        <dbReference type="PROSITE" id="PS50949"/>
    </source>
</evidence>
<gene>
    <name evidence="5" type="ORF">SAMN06295987_10327</name>
</gene>
<accession>A0A1U6HT67</accession>
<keyword evidence="2" id="KW-0238">DNA-binding</keyword>
<dbReference type="PANTHER" id="PTHR43537">
    <property type="entry name" value="TRANSCRIPTIONAL REGULATOR, GNTR FAMILY"/>
    <property type="match status" value="1"/>
</dbReference>
<dbReference type="SMART" id="SM00345">
    <property type="entry name" value="HTH_GNTR"/>
    <property type="match status" value="1"/>
</dbReference>
<dbReference type="InterPro" id="IPR036388">
    <property type="entry name" value="WH-like_DNA-bd_sf"/>
</dbReference>
<dbReference type="InterPro" id="IPR011711">
    <property type="entry name" value="GntR_C"/>
</dbReference>
<dbReference type="RefSeq" id="WP_054944692.1">
    <property type="nucleotide sequence ID" value="NZ_FVZE01000003.1"/>
</dbReference>
<dbReference type="SMART" id="SM00895">
    <property type="entry name" value="FCD"/>
    <property type="match status" value="1"/>
</dbReference>
<evidence type="ECO:0000256" key="2">
    <source>
        <dbReference type="ARBA" id="ARBA00023125"/>
    </source>
</evidence>
<dbReference type="STRING" id="428990.SAMN06295987_10327"/>
<feature type="domain" description="HTH gntR-type" evidence="4">
    <location>
        <begin position="7"/>
        <end position="75"/>
    </location>
</feature>
<dbReference type="SUPFAM" id="SSF46785">
    <property type="entry name" value="Winged helix' DNA-binding domain"/>
    <property type="match status" value="1"/>
</dbReference>
<keyword evidence="3" id="KW-0804">Transcription</keyword>
<reference evidence="6" key="1">
    <citation type="submission" date="2017-02" db="EMBL/GenBank/DDBJ databases">
        <authorList>
            <person name="Varghese N."/>
            <person name="Submissions S."/>
        </authorList>
    </citation>
    <scope>NUCLEOTIDE SEQUENCE [LARGE SCALE GENOMIC DNA]</scope>
    <source>
        <strain evidence="6">SM117</strain>
    </source>
</reference>
<dbReference type="CDD" id="cd07377">
    <property type="entry name" value="WHTH_GntR"/>
    <property type="match status" value="1"/>
</dbReference>
<dbReference type="PRINTS" id="PR00035">
    <property type="entry name" value="HTHGNTR"/>
</dbReference>
<dbReference type="EMBL" id="FVZE01000003">
    <property type="protein sequence ID" value="SLJ99012.1"/>
    <property type="molecule type" value="Genomic_DNA"/>
</dbReference>
<dbReference type="InterPro" id="IPR036390">
    <property type="entry name" value="WH_DNA-bd_sf"/>
</dbReference>
<dbReference type="PROSITE" id="PS50949">
    <property type="entry name" value="HTH_GNTR"/>
    <property type="match status" value="1"/>
</dbReference>
<dbReference type="InterPro" id="IPR000524">
    <property type="entry name" value="Tscrpt_reg_HTH_GntR"/>
</dbReference>
<dbReference type="SUPFAM" id="SSF48008">
    <property type="entry name" value="GntR ligand-binding domain-like"/>
    <property type="match status" value="1"/>
</dbReference>
<sequence length="249" mass="27458">MSDGVKERLYQDLARELLVDLAQGKYRVGDRLPAERELSALHNVSRPTVREAIIALEVQGLVEVRVGSGAYVVRLPGDEEKPGFNISAFELTEARLLVEAECAALAAAQITDEELAGLERLVEEIARENLDPKGTERADRQFHVAIAAATRNAALIEIVERLWNLRATSPEASLLHEKARSANIKPVVDEHTAVLDALRARDPRAARASMRAHLSTVLDSLLFATEERAVEEARRAVAAKRERYARATS</sequence>
<dbReference type="Gene3D" id="1.20.120.530">
    <property type="entry name" value="GntR ligand-binding domain-like"/>
    <property type="match status" value="1"/>
</dbReference>
<dbReference type="PANTHER" id="PTHR43537:SF5">
    <property type="entry name" value="UXU OPERON TRANSCRIPTIONAL REGULATOR"/>
    <property type="match status" value="1"/>
</dbReference>
<protein>
    <submittedName>
        <fullName evidence="5">Transcriptional regulator, GntR family</fullName>
    </submittedName>
</protein>
<dbReference type="Pfam" id="PF00392">
    <property type="entry name" value="GntR"/>
    <property type="match status" value="1"/>
</dbReference>
<dbReference type="Pfam" id="PF07729">
    <property type="entry name" value="FCD"/>
    <property type="match status" value="1"/>
</dbReference>
<name>A0A1U6HT67_9SPHN</name>
<keyword evidence="1" id="KW-0805">Transcription regulation</keyword>
<keyword evidence="6" id="KW-1185">Reference proteome</keyword>
<dbReference type="Proteomes" id="UP000190989">
    <property type="component" value="Unassembled WGS sequence"/>
</dbReference>